<reference evidence="1" key="1">
    <citation type="journal article" date="2020" name="Nature">
        <title>Giant virus diversity and host interactions through global metagenomics.</title>
        <authorList>
            <person name="Schulz F."/>
            <person name="Roux S."/>
            <person name="Paez-Espino D."/>
            <person name="Jungbluth S."/>
            <person name="Walsh D.A."/>
            <person name="Denef V.J."/>
            <person name="McMahon K.D."/>
            <person name="Konstantinidis K.T."/>
            <person name="Eloe-Fadrosh E.A."/>
            <person name="Kyrpides N.C."/>
            <person name="Woyke T."/>
        </authorList>
    </citation>
    <scope>NUCLEOTIDE SEQUENCE</scope>
    <source>
        <strain evidence="1">GVMAG-M-3300023179-107</strain>
    </source>
</reference>
<evidence type="ECO:0000313" key="1">
    <source>
        <dbReference type="EMBL" id="QHT22318.1"/>
    </source>
</evidence>
<dbReference type="EMBL" id="MN739708">
    <property type="protein sequence ID" value="QHT22318.1"/>
    <property type="molecule type" value="Genomic_DNA"/>
</dbReference>
<name>A0A6C0E0P8_9ZZZZ</name>
<protein>
    <submittedName>
        <fullName evidence="1">Uncharacterized protein</fullName>
    </submittedName>
</protein>
<organism evidence="1">
    <name type="scientific">viral metagenome</name>
    <dbReference type="NCBI Taxonomy" id="1070528"/>
    <lineage>
        <taxon>unclassified sequences</taxon>
        <taxon>metagenomes</taxon>
        <taxon>organismal metagenomes</taxon>
    </lineage>
</organism>
<accession>A0A6C0E0P8</accession>
<sequence length="129" mass="13265">MSQLRKNSKKYGSIEVVGLSSLSEISISKNTATQATSITSGVTLNSPAGVVTTVSTSLSTNGTTSFVISNSYIKADSVVLSNIVNYAGSQGSPFVRVQAVTSGSFSIAIRNVDDINALNGAIKIGFAIL</sequence>
<dbReference type="AlphaFoldDB" id="A0A6C0E0P8"/>
<proteinExistence type="predicted"/>